<dbReference type="Proteomes" id="UP001164250">
    <property type="component" value="Chromosome 1"/>
</dbReference>
<protein>
    <submittedName>
        <fullName evidence="1">Uncharacterized protein</fullName>
    </submittedName>
</protein>
<comment type="caution">
    <text evidence="1">The sequence shown here is derived from an EMBL/GenBank/DDBJ whole genome shotgun (WGS) entry which is preliminary data.</text>
</comment>
<accession>A0ACC1C9G9</accession>
<organism evidence="1 2">
    <name type="scientific">Pistacia atlantica</name>
    <dbReference type="NCBI Taxonomy" id="434234"/>
    <lineage>
        <taxon>Eukaryota</taxon>
        <taxon>Viridiplantae</taxon>
        <taxon>Streptophyta</taxon>
        <taxon>Embryophyta</taxon>
        <taxon>Tracheophyta</taxon>
        <taxon>Spermatophyta</taxon>
        <taxon>Magnoliopsida</taxon>
        <taxon>eudicotyledons</taxon>
        <taxon>Gunneridae</taxon>
        <taxon>Pentapetalae</taxon>
        <taxon>rosids</taxon>
        <taxon>malvids</taxon>
        <taxon>Sapindales</taxon>
        <taxon>Anacardiaceae</taxon>
        <taxon>Pistacia</taxon>
    </lineage>
</organism>
<proteinExistence type="predicted"/>
<reference evidence="2" key="1">
    <citation type="journal article" date="2023" name="G3 (Bethesda)">
        <title>Genome assembly and association tests identify interacting loci associated with vigor, precocity, and sex in interspecific pistachio rootstocks.</title>
        <authorList>
            <person name="Palmer W."/>
            <person name="Jacygrad E."/>
            <person name="Sagayaradj S."/>
            <person name="Cavanaugh K."/>
            <person name="Han R."/>
            <person name="Bertier L."/>
            <person name="Beede B."/>
            <person name="Kafkas S."/>
            <person name="Golino D."/>
            <person name="Preece J."/>
            <person name="Michelmore R."/>
        </authorList>
    </citation>
    <scope>NUCLEOTIDE SEQUENCE [LARGE SCALE GENOMIC DNA]</scope>
</reference>
<evidence type="ECO:0000313" key="1">
    <source>
        <dbReference type="EMBL" id="KAJ0112154.1"/>
    </source>
</evidence>
<sequence>MYAPPALMTVPFPFSSVSQHNRFGLFLFALTKSSDDILEPKLDELINQLREIGDLLYQWLTDQLISRLSSLSSPDDLFTLFSDLRGQYSWSTQNLAQWKMSRLFWTRIVTWECFSGVVCLLSISYVLRYNFFDLMSSSGVCHLLTNIGIYCKEALSTCPNYELPCLDDSHNDLEALSEYENMDLENIVYEKVTEEIEARKMASEKVSFHLHAPEALFGLVEDIEVPAILNSKHGDNCRETCSYAHTPNDALRDIDSSGGAFLRTNWQTEGHGSSFSLNAFEVILRQLQKLAPDLHRVHFLRYLNNLYHDDYFAALENLHRYFDYRTLDCNSFGRYEIALLCLGMMHFHFGHPKQALEVLTEAVCFSQQKIFCFLGNLVMRISFNYFCARTPDGFQFMQHSNDTSLAYTLAAICNLLAEIGISTTTGILGSSYSPITSIGTSLSVQQQLFVLLKESSRIAESLKLKRLVASNHLAMAKFDLTHVQRPLLSFGPKNSMKLRTFPTNVCKELRLGSHLITEFVSERLTMTAEGAFSTAWLKNLQKPMGALVLSQENVSGGSSNAFQFCAQPSSIPGSVMQLVGSSYLLRATAWETYGSAPLTRINTLIYATCFADGLSLSDAALAHVKLIQHLAVFKGYKGNLKLAQQVCDELGVMASSVTGVDMELKTEASLRHARTLLAANQFSQLLFSIHLFPPLFYFCIFTQHSLQAAAVVHSLFCMCYKFNLQVENATVLLLLAEIHKKSGNAVLGLPYALASLSFCQSFNLDLLKASATLTLAELWLSLGSNHAKRASTLIQQALPMILGHGGLELRARAFIAQAKCLLSDPSFSVSQNPEVVLDPLRQASDELQVLEYHELAAEAFYLMAIVFDKLGQVAEREEAAASYKKHMLALENPEDEEDQLINT</sequence>
<gene>
    <name evidence="1" type="ORF">Patl1_01421</name>
</gene>
<dbReference type="EMBL" id="CM047897">
    <property type="protein sequence ID" value="KAJ0112154.1"/>
    <property type="molecule type" value="Genomic_DNA"/>
</dbReference>
<keyword evidence="2" id="KW-1185">Reference proteome</keyword>
<name>A0ACC1C9G9_9ROSI</name>
<evidence type="ECO:0000313" key="2">
    <source>
        <dbReference type="Proteomes" id="UP001164250"/>
    </source>
</evidence>